<dbReference type="Proteomes" id="UP001324427">
    <property type="component" value="Unassembled WGS sequence"/>
</dbReference>
<feature type="compositionally biased region" description="Pro residues" evidence="1">
    <location>
        <begin position="1"/>
        <end position="10"/>
    </location>
</feature>
<reference evidence="2 3" key="1">
    <citation type="submission" date="2021-11" db="EMBL/GenBank/DDBJ databases">
        <title>Black yeast isolated from Biological Soil Crust.</title>
        <authorList>
            <person name="Kurbessoian T."/>
        </authorList>
    </citation>
    <scope>NUCLEOTIDE SEQUENCE [LARGE SCALE GENOMIC DNA]</scope>
    <source>
        <strain evidence="2 3">CCFEE 5522</strain>
    </source>
</reference>
<keyword evidence="3" id="KW-1185">Reference proteome</keyword>
<accession>A0AAV9JZL8</accession>
<feature type="region of interest" description="Disordered" evidence="1">
    <location>
        <begin position="1"/>
        <end position="25"/>
    </location>
</feature>
<proteinExistence type="predicted"/>
<evidence type="ECO:0000313" key="3">
    <source>
        <dbReference type="Proteomes" id="UP001324427"/>
    </source>
</evidence>
<comment type="caution">
    <text evidence="2">The sequence shown here is derived from an EMBL/GenBank/DDBJ whole genome shotgun (WGS) entry which is preliminary data.</text>
</comment>
<organism evidence="2 3">
    <name type="scientific">Oleoguttula mirabilis</name>
    <dbReference type="NCBI Taxonomy" id="1507867"/>
    <lineage>
        <taxon>Eukaryota</taxon>
        <taxon>Fungi</taxon>
        <taxon>Dikarya</taxon>
        <taxon>Ascomycota</taxon>
        <taxon>Pezizomycotina</taxon>
        <taxon>Dothideomycetes</taxon>
        <taxon>Dothideomycetidae</taxon>
        <taxon>Mycosphaerellales</taxon>
        <taxon>Teratosphaeriaceae</taxon>
        <taxon>Oleoguttula</taxon>
    </lineage>
</organism>
<gene>
    <name evidence="2" type="ORF">LTR36_000201</name>
</gene>
<protein>
    <submittedName>
        <fullName evidence="2">Uncharacterized protein</fullName>
    </submittedName>
</protein>
<dbReference type="EMBL" id="JAVFHQ010000001">
    <property type="protein sequence ID" value="KAK4550622.1"/>
    <property type="molecule type" value="Genomic_DNA"/>
</dbReference>
<evidence type="ECO:0000256" key="1">
    <source>
        <dbReference type="SAM" id="MobiDB-lite"/>
    </source>
</evidence>
<sequence>MSPPPPPPKMPLGDLQNSRPLPARLIGRPPRTSRRAFPMHMSFNLLPPTSGGRGFSRLLCTQVTTMYISPSHYYSDILDQLVVTAETSFGLDLSERSKWRYSLLARCQDFNGCVTAENAEFVVSASSQGGWTWALMLMEVERSRRGVWESVETYSVPRLRKLDAGFFDQKATPGSERDI</sequence>
<evidence type="ECO:0000313" key="2">
    <source>
        <dbReference type="EMBL" id="KAK4550622.1"/>
    </source>
</evidence>
<name>A0AAV9JZL8_9PEZI</name>
<dbReference type="AlphaFoldDB" id="A0AAV9JZL8"/>